<evidence type="ECO:0000313" key="1">
    <source>
        <dbReference type="EMBL" id="CAH2050822.1"/>
    </source>
</evidence>
<keyword evidence="2" id="KW-1185">Reference proteome</keyword>
<sequence>HGSVMCVDAFYVYRCASERRTQPANIDTPAPPSRRHPAITPEAAAVVEPRSVESPFEYDTGKASPREKCDIYARLLIDLD</sequence>
<dbReference type="Proteomes" id="UP000837857">
    <property type="component" value="Chromosome 2"/>
</dbReference>
<accession>A0ABN8I954</accession>
<protein>
    <submittedName>
        <fullName evidence="1">Uncharacterized protein</fullName>
    </submittedName>
</protein>
<evidence type="ECO:0000313" key="2">
    <source>
        <dbReference type="Proteomes" id="UP000837857"/>
    </source>
</evidence>
<reference evidence="1" key="1">
    <citation type="submission" date="2022-03" db="EMBL/GenBank/DDBJ databases">
        <authorList>
            <person name="Martin H S."/>
        </authorList>
    </citation>
    <scope>NUCLEOTIDE SEQUENCE</scope>
</reference>
<feature type="non-terminal residue" evidence="1">
    <location>
        <position position="80"/>
    </location>
</feature>
<proteinExistence type="predicted"/>
<organism evidence="1 2">
    <name type="scientific">Iphiclides podalirius</name>
    <name type="common">scarce swallowtail</name>
    <dbReference type="NCBI Taxonomy" id="110791"/>
    <lineage>
        <taxon>Eukaryota</taxon>
        <taxon>Metazoa</taxon>
        <taxon>Ecdysozoa</taxon>
        <taxon>Arthropoda</taxon>
        <taxon>Hexapoda</taxon>
        <taxon>Insecta</taxon>
        <taxon>Pterygota</taxon>
        <taxon>Neoptera</taxon>
        <taxon>Endopterygota</taxon>
        <taxon>Lepidoptera</taxon>
        <taxon>Glossata</taxon>
        <taxon>Ditrysia</taxon>
        <taxon>Papilionoidea</taxon>
        <taxon>Papilionidae</taxon>
        <taxon>Papilioninae</taxon>
        <taxon>Iphiclides</taxon>
    </lineage>
</organism>
<dbReference type="EMBL" id="OW152814">
    <property type="protein sequence ID" value="CAH2050822.1"/>
    <property type="molecule type" value="Genomic_DNA"/>
</dbReference>
<name>A0ABN8I954_9NEOP</name>
<feature type="non-terminal residue" evidence="1">
    <location>
        <position position="1"/>
    </location>
</feature>
<gene>
    <name evidence="1" type="ORF">IPOD504_LOCUS7698</name>
</gene>